<reference evidence="3" key="1">
    <citation type="journal article" date="2023" name="bioRxiv">
        <title>Complete genome of the Medicago anthracnose fungus, Colletotrichum destructivum, reveals a mini-chromosome-like region within a core chromosome.</title>
        <authorList>
            <person name="Lapalu N."/>
            <person name="Simon A."/>
            <person name="Lu A."/>
            <person name="Plaumann P.-L."/>
            <person name="Amselem J."/>
            <person name="Pigne S."/>
            <person name="Auger A."/>
            <person name="Koch C."/>
            <person name="Dallery J.-F."/>
            <person name="O'Connell R.J."/>
        </authorList>
    </citation>
    <scope>NUCLEOTIDE SEQUENCE [LARGE SCALE GENOMIC DNA]</scope>
    <source>
        <strain evidence="3">CBS 520.97</strain>
    </source>
</reference>
<gene>
    <name evidence="2" type="ORF">CDEST_01864</name>
</gene>
<evidence type="ECO:0000313" key="2">
    <source>
        <dbReference type="EMBL" id="WQF76850.1"/>
    </source>
</evidence>
<feature type="region of interest" description="Disordered" evidence="1">
    <location>
        <begin position="369"/>
        <end position="392"/>
    </location>
</feature>
<feature type="compositionally biased region" description="Low complexity" evidence="1">
    <location>
        <begin position="118"/>
        <end position="128"/>
    </location>
</feature>
<name>A0AAX4I0Y9_9PEZI</name>
<dbReference type="Proteomes" id="UP001322277">
    <property type="component" value="Chromosome 1"/>
</dbReference>
<feature type="compositionally biased region" description="Low complexity" evidence="1">
    <location>
        <begin position="136"/>
        <end position="149"/>
    </location>
</feature>
<accession>A0AAX4I0Y9</accession>
<evidence type="ECO:0000313" key="3">
    <source>
        <dbReference type="Proteomes" id="UP001322277"/>
    </source>
</evidence>
<dbReference type="RefSeq" id="XP_062774074.1">
    <property type="nucleotide sequence ID" value="XM_062918023.1"/>
</dbReference>
<dbReference type="EMBL" id="CP137305">
    <property type="protein sequence ID" value="WQF76850.1"/>
    <property type="molecule type" value="Genomic_DNA"/>
</dbReference>
<dbReference type="AlphaFoldDB" id="A0AAX4I0Y9"/>
<feature type="compositionally biased region" description="Polar residues" evidence="1">
    <location>
        <begin position="100"/>
        <end position="109"/>
    </location>
</feature>
<sequence>MAPVASDEIVFIHDKKAKEKVRKCGGSAKRKAVQLGKGARVFSAVVHFNPTYGELDGAVYVPQGQSIPDVNQFLAELTNGMRGIGGQRRVTRRRRGKTTPEPSQTTVEASDNKVGELTDSATGAGDASAAEDAEGNEITNEGTNEVTNGDSDAPHEVEAIDNDVADDCGIGLDDQQDEARWDQDPTNPAQQKESKETALFNEGLNDKVEDFVMVDTDTTAETKADEEASFIALLEVGMHDLFEVEAETTSRLDLTGGVCLPASGPVDNSGQEERPNATMSGWESMEVKKTKGDAVMENTAEANEEAPGHEPKTQKTPTAAVARDFRTARNTQKIHRFFWQVSKQIRLARRQGDFDFGHIRQIRLGVRSGGEGRATVQSRGNRSVRPKYEAKM</sequence>
<protein>
    <submittedName>
        <fullName evidence="2">Uncharacterized protein</fullName>
    </submittedName>
</protein>
<organism evidence="2 3">
    <name type="scientific">Colletotrichum destructivum</name>
    <dbReference type="NCBI Taxonomy" id="34406"/>
    <lineage>
        <taxon>Eukaryota</taxon>
        <taxon>Fungi</taxon>
        <taxon>Dikarya</taxon>
        <taxon>Ascomycota</taxon>
        <taxon>Pezizomycotina</taxon>
        <taxon>Sordariomycetes</taxon>
        <taxon>Hypocreomycetidae</taxon>
        <taxon>Glomerellales</taxon>
        <taxon>Glomerellaceae</taxon>
        <taxon>Colletotrichum</taxon>
        <taxon>Colletotrichum destructivum species complex</taxon>
    </lineage>
</organism>
<dbReference type="GeneID" id="87938367"/>
<keyword evidence="3" id="KW-1185">Reference proteome</keyword>
<dbReference type="KEGG" id="cdet:87938367"/>
<evidence type="ECO:0000256" key="1">
    <source>
        <dbReference type="SAM" id="MobiDB-lite"/>
    </source>
</evidence>
<proteinExistence type="predicted"/>
<feature type="region of interest" description="Disordered" evidence="1">
    <location>
        <begin position="85"/>
        <end position="154"/>
    </location>
</feature>